<name>K1SS67_9ZZZZ</name>
<feature type="non-terminal residue" evidence="1">
    <location>
        <position position="1"/>
    </location>
</feature>
<protein>
    <submittedName>
        <fullName evidence="1">Uncharacterized protein</fullName>
    </submittedName>
</protein>
<accession>K1SS67</accession>
<evidence type="ECO:0000313" key="1">
    <source>
        <dbReference type="EMBL" id="EKC60433.1"/>
    </source>
</evidence>
<sequence>KCYYIDGSLDMYRELNEGRTLWNPTDVTKK</sequence>
<gene>
    <name evidence="1" type="ORF">OBE_08981</name>
</gene>
<organism evidence="1">
    <name type="scientific">human gut metagenome</name>
    <dbReference type="NCBI Taxonomy" id="408170"/>
    <lineage>
        <taxon>unclassified sequences</taxon>
        <taxon>metagenomes</taxon>
        <taxon>organismal metagenomes</taxon>
    </lineage>
</organism>
<dbReference type="EMBL" id="AJWZ01006210">
    <property type="protein sequence ID" value="EKC60433.1"/>
    <property type="molecule type" value="Genomic_DNA"/>
</dbReference>
<comment type="caution">
    <text evidence="1">The sequence shown here is derived from an EMBL/GenBank/DDBJ whole genome shotgun (WGS) entry which is preliminary data.</text>
</comment>
<reference evidence="1" key="1">
    <citation type="journal article" date="2013" name="Environ. Microbiol.">
        <title>Microbiota from the distal guts of lean and obese adolescents exhibit partial functional redundancy besides clear differences in community structure.</title>
        <authorList>
            <person name="Ferrer M."/>
            <person name="Ruiz A."/>
            <person name="Lanza F."/>
            <person name="Haange S.B."/>
            <person name="Oberbach A."/>
            <person name="Till H."/>
            <person name="Bargiela R."/>
            <person name="Campoy C."/>
            <person name="Segura M.T."/>
            <person name="Richter M."/>
            <person name="von Bergen M."/>
            <person name="Seifert J."/>
            <person name="Suarez A."/>
        </authorList>
    </citation>
    <scope>NUCLEOTIDE SEQUENCE</scope>
</reference>
<dbReference type="AlphaFoldDB" id="K1SS67"/>
<proteinExistence type="predicted"/>